<dbReference type="InterPro" id="IPR039196">
    <property type="entry name" value="Fmc1"/>
</dbReference>
<gene>
    <name evidence="1" type="ORF">SISSUDRAFT_1021550</name>
</gene>
<organism evidence="1 2">
    <name type="scientific">Sistotremastrum suecicum HHB10207 ss-3</name>
    <dbReference type="NCBI Taxonomy" id="1314776"/>
    <lineage>
        <taxon>Eukaryota</taxon>
        <taxon>Fungi</taxon>
        <taxon>Dikarya</taxon>
        <taxon>Basidiomycota</taxon>
        <taxon>Agaricomycotina</taxon>
        <taxon>Agaricomycetes</taxon>
        <taxon>Sistotremastrales</taxon>
        <taxon>Sistotremastraceae</taxon>
        <taxon>Sistotremastrum</taxon>
    </lineage>
</organism>
<proteinExistence type="predicted"/>
<dbReference type="EMBL" id="KV428065">
    <property type="protein sequence ID" value="KZT38318.1"/>
    <property type="molecule type" value="Genomic_DNA"/>
</dbReference>
<accession>A0A166DAS9</accession>
<dbReference type="STRING" id="1314776.A0A166DAS9"/>
<sequence>MATAALRRSIYREFIRSANSRRAARDGAPLRFLLHPSKKDLLEKYDDRGLENIRTFLRANRLHKGLLERYNPLHDLTTEERIKATARRVGLDMPEDVDFNPKDGS</sequence>
<dbReference type="GO" id="GO:0005759">
    <property type="term" value="C:mitochondrial matrix"/>
    <property type="evidence" value="ECO:0007669"/>
    <property type="project" value="TreeGrafter"/>
</dbReference>
<name>A0A166DAS9_9AGAM</name>
<dbReference type="Proteomes" id="UP000076798">
    <property type="component" value="Unassembled WGS sequence"/>
</dbReference>
<dbReference type="GO" id="GO:0033615">
    <property type="term" value="P:mitochondrial proton-transporting ATP synthase complex assembly"/>
    <property type="evidence" value="ECO:0007669"/>
    <property type="project" value="InterPro"/>
</dbReference>
<protein>
    <submittedName>
        <fullName evidence="1">Uncharacterized protein</fullName>
    </submittedName>
</protein>
<evidence type="ECO:0000313" key="1">
    <source>
        <dbReference type="EMBL" id="KZT38318.1"/>
    </source>
</evidence>
<evidence type="ECO:0000313" key="2">
    <source>
        <dbReference type="Proteomes" id="UP000076798"/>
    </source>
</evidence>
<keyword evidence="2" id="KW-1185">Reference proteome</keyword>
<dbReference type="PANTHER" id="PTHR28015">
    <property type="entry name" value="ATP SYNTHASE ASSEMBLY FACTOR FMC1, MITOCHONDRIAL"/>
    <property type="match status" value="1"/>
</dbReference>
<dbReference type="OrthoDB" id="15893at2759"/>
<dbReference type="Pfam" id="PF13233">
    <property type="entry name" value="Complex1_LYR_2"/>
    <property type="match status" value="1"/>
</dbReference>
<dbReference type="AlphaFoldDB" id="A0A166DAS9"/>
<reference evidence="1 2" key="1">
    <citation type="journal article" date="2016" name="Mol. Biol. Evol.">
        <title>Comparative Genomics of Early-Diverging Mushroom-Forming Fungi Provides Insights into the Origins of Lignocellulose Decay Capabilities.</title>
        <authorList>
            <person name="Nagy L.G."/>
            <person name="Riley R."/>
            <person name="Tritt A."/>
            <person name="Adam C."/>
            <person name="Daum C."/>
            <person name="Floudas D."/>
            <person name="Sun H."/>
            <person name="Yadav J.S."/>
            <person name="Pangilinan J."/>
            <person name="Larsson K.H."/>
            <person name="Matsuura K."/>
            <person name="Barry K."/>
            <person name="Labutti K."/>
            <person name="Kuo R."/>
            <person name="Ohm R.A."/>
            <person name="Bhattacharya S.S."/>
            <person name="Shirouzu T."/>
            <person name="Yoshinaga Y."/>
            <person name="Martin F.M."/>
            <person name="Grigoriev I.V."/>
            <person name="Hibbett D.S."/>
        </authorList>
    </citation>
    <scope>NUCLEOTIDE SEQUENCE [LARGE SCALE GENOMIC DNA]</scope>
    <source>
        <strain evidence="1 2">HHB10207 ss-3</strain>
    </source>
</reference>
<dbReference type="PANTHER" id="PTHR28015:SF1">
    <property type="entry name" value="ATP SYNTHASE ASSEMBLY FACTOR FMC1, MITOCHONDRIAL"/>
    <property type="match status" value="1"/>
</dbReference>